<dbReference type="AlphaFoldDB" id="A0A7W9ZE52"/>
<evidence type="ECO:0008006" key="3">
    <source>
        <dbReference type="Google" id="ProtNLM"/>
    </source>
</evidence>
<protein>
    <recommendedName>
        <fullName evidence="3">Class I SAM-dependent methyltransferase</fullName>
    </recommendedName>
</protein>
<accession>A0A7W9ZE52</accession>
<reference evidence="1 2" key="1">
    <citation type="submission" date="2020-08" db="EMBL/GenBank/DDBJ databases">
        <title>Genomic Encyclopedia of Type Strains, Phase IV (KMG-IV): sequencing the most valuable type-strain genomes for metagenomic binning, comparative biology and taxonomic classification.</title>
        <authorList>
            <person name="Goeker M."/>
        </authorList>
    </citation>
    <scope>NUCLEOTIDE SEQUENCE [LARGE SCALE GENOMIC DNA]</scope>
    <source>
        <strain evidence="1 2">DSM 11590</strain>
    </source>
</reference>
<sequence length="266" mass="29330">MLIEWLKHTLIRCPAALKDAGVLYDLIALESRAHRLRRAWQPHHETCRHLITAWAEQTPGRDCAVILGSGLLLEIPLEVLTRTFRRVVLVDLFHMPSVRRAVRSFPGVELCETDLTGCLDRMAETAARGSLPDPQAVFPQAVEADLVISANCLSQLSLRPAVVAWHGGALIPDRIRQWEAQVIAAHLTALQALPGRVGLICDTARIGTHIRTGAVQERYDLVHGVALPAFAQAPLHWDWQVAPAGEDHRQIRYHHTMTGGLLASGG</sequence>
<name>A0A7W9ZE52_NOVIT</name>
<keyword evidence="2" id="KW-1185">Reference proteome</keyword>
<dbReference type="EMBL" id="JACIIX010000003">
    <property type="protein sequence ID" value="MBB6209842.1"/>
    <property type="molecule type" value="Genomic_DNA"/>
</dbReference>
<dbReference type="RefSeq" id="WP_184262430.1">
    <property type="nucleotide sequence ID" value="NZ_JACIIX010000003.1"/>
</dbReference>
<comment type="caution">
    <text evidence="1">The sequence shown here is derived from an EMBL/GenBank/DDBJ whole genome shotgun (WGS) entry which is preliminary data.</text>
</comment>
<gene>
    <name evidence="1" type="ORF">FHS48_001250</name>
</gene>
<organism evidence="1 2">
    <name type="scientific">Novispirillum itersonii</name>
    <name type="common">Aquaspirillum itersonii</name>
    <dbReference type="NCBI Taxonomy" id="189"/>
    <lineage>
        <taxon>Bacteria</taxon>
        <taxon>Pseudomonadati</taxon>
        <taxon>Pseudomonadota</taxon>
        <taxon>Alphaproteobacteria</taxon>
        <taxon>Rhodospirillales</taxon>
        <taxon>Novispirillaceae</taxon>
        <taxon>Novispirillum</taxon>
    </lineage>
</organism>
<proteinExistence type="predicted"/>
<dbReference type="Proteomes" id="UP000544872">
    <property type="component" value="Unassembled WGS sequence"/>
</dbReference>
<evidence type="ECO:0000313" key="2">
    <source>
        <dbReference type="Proteomes" id="UP000544872"/>
    </source>
</evidence>
<evidence type="ECO:0000313" key="1">
    <source>
        <dbReference type="EMBL" id="MBB6209842.1"/>
    </source>
</evidence>